<protein>
    <submittedName>
        <fullName evidence="2">Uncharacterized protein</fullName>
    </submittedName>
</protein>
<dbReference type="GeneID" id="79993693"/>
<dbReference type="Proteomes" id="UP000252994">
    <property type="component" value="Segment"/>
</dbReference>
<proteinExistence type="predicted"/>
<name>A0A2Z5HFH2_9CAUD</name>
<dbReference type="KEGG" id="vg:79993693"/>
<evidence type="ECO:0000313" key="2">
    <source>
        <dbReference type="EMBL" id="AXC38693.1"/>
    </source>
</evidence>
<dbReference type="RefSeq" id="YP_010750345.1">
    <property type="nucleotide sequence ID" value="NC_073332.1"/>
</dbReference>
<reference evidence="2 3" key="1">
    <citation type="submission" date="2018-05" db="EMBL/GenBank/DDBJ databases">
        <authorList>
            <person name="Bachelani S.F."/>
            <person name="Bookler A."/>
            <person name="Buetow B.S."/>
            <person name="Carlson C.A."/>
            <person name="Carlson K.H."/>
            <person name="Clemmensen B.D."/>
            <person name="Dailey E.M."/>
            <person name="DeWindt D.C.-M."/>
            <person name="Doucette K.N."/>
            <person name="Duclos J.A."/>
            <person name="Edstrom A.R."/>
            <person name="Flandrick S."/>
            <person name="Furey R.B."/>
            <person name="Gelatt T.A."/>
            <person name="Glynn C."/>
            <person name="Hansen B.R."/>
            <person name="Hass A.M."/>
            <person name="Hensley D.H."/>
            <person name="Hoffstatter E.W."/>
            <person name="Jacob S.K.L."/>
            <person name="Jones K."/>
            <person name="Lisowski P.J."/>
            <person name="Luttrell D.P."/>
            <person name="Paulus B.K."/>
            <person name="Pliszka M.A."/>
            <person name="Preder H."/>
            <person name="Pugh C.O."/>
            <person name="Ricchio J.M."/>
            <person name="Ruesch E.P."/>
            <person name="Seif K.S."/>
            <person name="Servin-Meza L.A."/>
            <person name="Solberg C.E."/>
            <person name="Timm P.H."/>
            <person name="Wang S.P."/>
            <person name="Weinberg M."/>
            <person name="Wright R.S."/>
            <person name="Zobrist M.A."/>
            <person name="Bonilla J.A."/>
            <person name="Klyczek K."/>
            <person name="Garlena R.A."/>
            <person name="Russell D.A."/>
            <person name="Pope W.H."/>
            <person name="Jacobs-Sera D."/>
            <person name="Hatfull G.F."/>
        </authorList>
    </citation>
    <scope>NUCLEOTIDE SEQUENCE [LARGE SCALE GENOMIC DNA]</scope>
</reference>
<keyword evidence="3" id="KW-1185">Reference proteome</keyword>
<evidence type="ECO:0000256" key="1">
    <source>
        <dbReference type="SAM" id="MobiDB-lite"/>
    </source>
</evidence>
<sequence length="93" mass="10560">MIQSLYSPGEATTMMQIMCERVKLSPRAGSYILAMARLTRKLPNGLVDMVEVAQAIKYVSENQQYLKPQFRMNPPQSSVHLPNNEPGKFTFLK</sequence>
<gene>
    <name evidence="2" type="primary">69</name>
    <name evidence="2" type="ORF">SEA_TATANKA_69</name>
</gene>
<feature type="region of interest" description="Disordered" evidence="1">
    <location>
        <begin position="71"/>
        <end position="93"/>
    </location>
</feature>
<evidence type="ECO:0000313" key="3">
    <source>
        <dbReference type="Proteomes" id="UP000252994"/>
    </source>
</evidence>
<dbReference type="EMBL" id="MH399789">
    <property type="protein sequence ID" value="AXC38693.1"/>
    <property type="molecule type" value="Genomic_DNA"/>
</dbReference>
<accession>A0A2Z5HFH2</accession>
<organism evidence="2 3">
    <name type="scientific">Arthrobacter phage Tatanka</name>
    <dbReference type="NCBI Taxonomy" id="2250368"/>
    <lineage>
        <taxon>Viruses</taxon>
        <taxon>Duplodnaviria</taxon>
        <taxon>Heunggongvirae</taxon>
        <taxon>Uroviricota</taxon>
        <taxon>Caudoviricetes</taxon>
        <taxon>Gordonvirus</taxon>
        <taxon>Gordonvirus tatanka</taxon>
    </lineage>
</organism>